<evidence type="ECO:0000256" key="2">
    <source>
        <dbReference type="ARBA" id="ARBA00022692"/>
    </source>
</evidence>
<keyword evidence="4 5" id="KW-0472">Membrane</keyword>
<proteinExistence type="predicted"/>
<keyword evidence="7" id="KW-1185">Reference proteome</keyword>
<dbReference type="InterPro" id="IPR036259">
    <property type="entry name" value="MFS_trans_sf"/>
</dbReference>
<comment type="caution">
    <text evidence="6">The sequence shown here is derived from an EMBL/GenBank/DDBJ whole genome shotgun (WGS) entry which is preliminary data.</text>
</comment>
<dbReference type="PANTHER" id="PTHR48021:SF1">
    <property type="entry name" value="GH07001P-RELATED"/>
    <property type="match status" value="1"/>
</dbReference>
<feature type="transmembrane region" description="Helical" evidence="5">
    <location>
        <begin position="194"/>
        <end position="215"/>
    </location>
</feature>
<feature type="transmembrane region" description="Helical" evidence="5">
    <location>
        <begin position="86"/>
        <end position="104"/>
    </location>
</feature>
<dbReference type="InterPro" id="IPR050549">
    <property type="entry name" value="MFS_Trehalose_Transporter"/>
</dbReference>
<name>A0ABQ9K5G7_9CUCU</name>
<evidence type="ECO:0000313" key="7">
    <source>
        <dbReference type="Proteomes" id="UP001162164"/>
    </source>
</evidence>
<gene>
    <name evidence="6" type="ORF">NQ317_007074</name>
</gene>
<feature type="transmembrane region" description="Helical" evidence="5">
    <location>
        <begin position="227"/>
        <end position="250"/>
    </location>
</feature>
<evidence type="ECO:0000256" key="5">
    <source>
        <dbReference type="SAM" id="Phobius"/>
    </source>
</evidence>
<feature type="transmembrane region" description="Helical" evidence="5">
    <location>
        <begin position="110"/>
        <end position="130"/>
    </location>
</feature>
<evidence type="ECO:0000256" key="4">
    <source>
        <dbReference type="ARBA" id="ARBA00023136"/>
    </source>
</evidence>
<dbReference type="PANTHER" id="PTHR48021">
    <property type="match status" value="1"/>
</dbReference>
<feature type="transmembrane region" description="Helical" evidence="5">
    <location>
        <begin position="300"/>
        <end position="324"/>
    </location>
</feature>
<evidence type="ECO:0008006" key="8">
    <source>
        <dbReference type="Google" id="ProtNLM"/>
    </source>
</evidence>
<feature type="transmembrane region" description="Helical" evidence="5">
    <location>
        <begin position="56"/>
        <end position="79"/>
    </location>
</feature>
<comment type="subcellular location">
    <subcellularLocation>
        <location evidence="1">Membrane</location>
    </subcellularLocation>
</comment>
<accession>A0ABQ9K5G7</accession>
<dbReference type="Proteomes" id="UP001162164">
    <property type="component" value="Unassembled WGS sequence"/>
</dbReference>
<dbReference type="EMBL" id="JAPWTJ010000017">
    <property type="protein sequence ID" value="KAJ8985287.1"/>
    <property type="molecule type" value="Genomic_DNA"/>
</dbReference>
<dbReference type="InterPro" id="IPR005828">
    <property type="entry name" value="MFS_sugar_transport-like"/>
</dbReference>
<dbReference type="Pfam" id="PF00083">
    <property type="entry name" value="Sugar_tr"/>
    <property type="match status" value="1"/>
</dbReference>
<feature type="transmembrane region" description="Helical" evidence="5">
    <location>
        <begin position="336"/>
        <end position="354"/>
    </location>
</feature>
<feature type="transmembrane region" description="Helical" evidence="5">
    <location>
        <begin position="16"/>
        <end position="36"/>
    </location>
</feature>
<dbReference type="Gene3D" id="1.20.1250.20">
    <property type="entry name" value="MFS general substrate transporter like domains"/>
    <property type="match status" value="2"/>
</dbReference>
<protein>
    <recommendedName>
        <fullName evidence="8">Major facilitator superfamily (MFS) profile domain-containing protein</fullName>
    </recommendedName>
</protein>
<feature type="transmembrane region" description="Helical" evidence="5">
    <location>
        <begin position="257"/>
        <end position="280"/>
    </location>
</feature>
<reference evidence="6" key="1">
    <citation type="journal article" date="2023" name="Insect Mol. Biol.">
        <title>Genome sequencing provides insights into the evolution of gene families encoding plant cell wall-degrading enzymes in longhorned beetles.</title>
        <authorList>
            <person name="Shin N.R."/>
            <person name="Okamura Y."/>
            <person name="Kirsch R."/>
            <person name="Pauchet Y."/>
        </authorList>
    </citation>
    <scope>NUCLEOTIDE SEQUENCE</scope>
    <source>
        <strain evidence="6">MMC_N1</strain>
    </source>
</reference>
<sequence>MSAKKASPVHSGSMRVYSPIFHIGALGTGTVLGWTSNISDALKRGDLNGFTMDDDMLGWAGSAMTVGALVMCFPIGWIADIFGRKPTVLMTLFITIGILMSGVLGYFLPIYIYHLFCIAVPVVFGVLFLFQSETPTWSIKKNRMDKAEKAYKRLRGNDYNPSEEIKVIQEQIAKEKAGNFWVTMKTKQAKKATLICFALMFYQQLSGINAVIFYSKEIFIASGSSLPSHWCVIIIGVVQVIATVCSTLLIERAGRKILLMGSEGVMALSTFLLGLFFSLKKPPCGPIPWLASSEIFPPEVMAKCSSAAAVFNWFLAFLVTKFYLNVAESVGNDITFYVFAAISLSGVFFILFVMPETRGKTFAEIQADLAIQQLEEEEEEEEEAIEFRDI</sequence>
<evidence type="ECO:0000256" key="3">
    <source>
        <dbReference type="ARBA" id="ARBA00022989"/>
    </source>
</evidence>
<keyword evidence="3 5" id="KW-1133">Transmembrane helix</keyword>
<keyword evidence="2 5" id="KW-0812">Transmembrane</keyword>
<organism evidence="6 7">
    <name type="scientific">Molorchus minor</name>
    <dbReference type="NCBI Taxonomy" id="1323400"/>
    <lineage>
        <taxon>Eukaryota</taxon>
        <taxon>Metazoa</taxon>
        <taxon>Ecdysozoa</taxon>
        <taxon>Arthropoda</taxon>
        <taxon>Hexapoda</taxon>
        <taxon>Insecta</taxon>
        <taxon>Pterygota</taxon>
        <taxon>Neoptera</taxon>
        <taxon>Endopterygota</taxon>
        <taxon>Coleoptera</taxon>
        <taxon>Polyphaga</taxon>
        <taxon>Cucujiformia</taxon>
        <taxon>Chrysomeloidea</taxon>
        <taxon>Cerambycidae</taxon>
        <taxon>Lamiinae</taxon>
        <taxon>Monochamini</taxon>
        <taxon>Molorchus</taxon>
    </lineage>
</organism>
<evidence type="ECO:0000313" key="6">
    <source>
        <dbReference type="EMBL" id="KAJ8985287.1"/>
    </source>
</evidence>
<dbReference type="SUPFAM" id="SSF103473">
    <property type="entry name" value="MFS general substrate transporter"/>
    <property type="match status" value="1"/>
</dbReference>
<evidence type="ECO:0000256" key="1">
    <source>
        <dbReference type="ARBA" id="ARBA00004370"/>
    </source>
</evidence>